<feature type="domain" description="ABC transporter" evidence="11">
    <location>
        <begin position="252"/>
        <end position="498"/>
    </location>
</feature>
<feature type="domain" description="ABC transporter" evidence="11">
    <location>
        <begin position="6"/>
        <end position="244"/>
    </location>
</feature>
<keyword evidence="4" id="KW-1003">Cell membrane</keyword>
<evidence type="ECO:0000256" key="1">
    <source>
        <dbReference type="ARBA" id="ARBA00004202"/>
    </source>
</evidence>
<keyword evidence="3" id="KW-0813">Transport</keyword>
<dbReference type="SMART" id="SM00382">
    <property type="entry name" value="AAA"/>
    <property type="match status" value="2"/>
</dbReference>
<dbReference type="RefSeq" id="WP_089862200.1">
    <property type="nucleotide sequence ID" value="NZ_FOTI01000035.1"/>
</dbReference>
<dbReference type="GO" id="GO:0016887">
    <property type="term" value="F:ATP hydrolysis activity"/>
    <property type="evidence" value="ECO:0007669"/>
    <property type="project" value="InterPro"/>
</dbReference>
<keyword evidence="7" id="KW-0547">Nucleotide-binding</keyword>
<dbReference type="FunFam" id="3.40.50.300:FF:000127">
    <property type="entry name" value="Ribose import ATP-binding protein RbsA"/>
    <property type="match status" value="1"/>
</dbReference>
<comment type="subcellular location">
    <subcellularLocation>
        <location evidence="2">Cell inner membrane</location>
    </subcellularLocation>
    <subcellularLocation>
        <location evidence="1">Cell membrane</location>
        <topology evidence="1">Peripheral membrane protein</topology>
    </subcellularLocation>
</comment>
<gene>
    <name evidence="12" type="ORF">SAMN02983006_02157</name>
</gene>
<proteinExistence type="predicted"/>
<dbReference type="InterPro" id="IPR003439">
    <property type="entry name" value="ABC_transporter-like_ATP-bd"/>
</dbReference>
<evidence type="ECO:0000313" key="13">
    <source>
        <dbReference type="Proteomes" id="UP000199006"/>
    </source>
</evidence>
<evidence type="ECO:0000259" key="11">
    <source>
        <dbReference type="PROSITE" id="PS50893"/>
    </source>
</evidence>
<organism evidence="12 13">
    <name type="scientific">Halanaerobium salsuginis</name>
    <dbReference type="NCBI Taxonomy" id="29563"/>
    <lineage>
        <taxon>Bacteria</taxon>
        <taxon>Bacillati</taxon>
        <taxon>Bacillota</taxon>
        <taxon>Clostridia</taxon>
        <taxon>Halanaerobiales</taxon>
        <taxon>Halanaerobiaceae</taxon>
        <taxon>Halanaerobium</taxon>
    </lineage>
</organism>
<evidence type="ECO:0000256" key="9">
    <source>
        <dbReference type="ARBA" id="ARBA00022967"/>
    </source>
</evidence>
<dbReference type="PANTHER" id="PTHR43790:SF3">
    <property type="entry name" value="D-ALLOSE IMPORT ATP-BINDING PROTEIN ALSA-RELATED"/>
    <property type="match status" value="1"/>
</dbReference>
<dbReference type="PROSITE" id="PS00211">
    <property type="entry name" value="ABC_TRANSPORTER_1"/>
    <property type="match status" value="1"/>
</dbReference>
<dbReference type="InterPro" id="IPR050107">
    <property type="entry name" value="ABC_carbohydrate_import_ATPase"/>
</dbReference>
<dbReference type="Proteomes" id="UP000199006">
    <property type="component" value="Unassembled WGS sequence"/>
</dbReference>
<dbReference type="GO" id="GO:0005524">
    <property type="term" value="F:ATP binding"/>
    <property type="evidence" value="ECO:0007669"/>
    <property type="project" value="UniProtKB-KW"/>
</dbReference>
<keyword evidence="8 12" id="KW-0067">ATP-binding</keyword>
<protein>
    <submittedName>
        <fullName evidence="12">Monosaccharide ABC transporter ATP-binding protein, CUT2 family</fullName>
    </submittedName>
</protein>
<dbReference type="OrthoDB" id="501320at2"/>
<evidence type="ECO:0000256" key="10">
    <source>
        <dbReference type="ARBA" id="ARBA00023136"/>
    </source>
</evidence>
<dbReference type="GO" id="GO:0015749">
    <property type="term" value="P:monosaccharide transmembrane transport"/>
    <property type="evidence" value="ECO:0007669"/>
    <property type="project" value="UniProtKB-ARBA"/>
</dbReference>
<name>A0A1I4KYK0_9FIRM</name>
<evidence type="ECO:0000256" key="6">
    <source>
        <dbReference type="ARBA" id="ARBA00022737"/>
    </source>
</evidence>
<accession>A0A1I4KYK0</accession>
<dbReference type="InterPro" id="IPR027417">
    <property type="entry name" value="P-loop_NTPase"/>
</dbReference>
<evidence type="ECO:0000256" key="4">
    <source>
        <dbReference type="ARBA" id="ARBA00022475"/>
    </source>
</evidence>
<dbReference type="SUPFAM" id="SSF52540">
    <property type="entry name" value="P-loop containing nucleoside triphosphate hydrolases"/>
    <property type="match status" value="2"/>
</dbReference>
<evidence type="ECO:0000256" key="7">
    <source>
        <dbReference type="ARBA" id="ARBA00022741"/>
    </source>
</evidence>
<dbReference type="GO" id="GO:0005886">
    <property type="term" value="C:plasma membrane"/>
    <property type="evidence" value="ECO:0007669"/>
    <property type="project" value="UniProtKB-SubCell"/>
</dbReference>
<sequence length="504" mass="55652">MGEIFLKMEKVTKIFPGVKALDEINLEVETGEIHVLLGENGAGKSTLIKILTGLYQPDGGSIYIKGDAVKSNSPQQALAAGIVPIYQELNLIQELDVTENIFMGREIKKIERFGILDREKMENRTKEILTELNQNISPTALIQDLGVGKQQMVEIGKALSVDVNLLILDEPTSALGKDEVKELFRTMRHLKEKGVTIIFISHKLDEVKEIGDRVTVLRDGKYISTKNIADVSEDDLVREMVGRDIKNQFPKVKIEKGAEALRVKNLSRAGVVNNVSLRAYRGKVLGIAGLVGSGRTELVRTIIGADRKDSGEIYIHGQKVEINHPKDALKYGMVLLTEDRKNQGLFLDQTVEFNCTSANLNKYKQNVLLDLTRQKEDTVGLIRSLQIKTPSTQTKVKQLSGGNQQKVVIGKWLNTEADIFIFDEPTRGIDVGAKVEVYNVINELTNRGVAVIMVSSELPEILGISDHILVISEGKVTAEFEAEEATQEKIMSAATINGGINNAV</sequence>
<dbReference type="AlphaFoldDB" id="A0A1I4KYK0"/>
<dbReference type="Gene3D" id="3.40.50.300">
    <property type="entry name" value="P-loop containing nucleotide triphosphate hydrolases"/>
    <property type="match status" value="2"/>
</dbReference>
<dbReference type="STRING" id="29563.SAMN02983006_02157"/>
<evidence type="ECO:0000313" key="12">
    <source>
        <dbReference type="EMBL" id="SFL83820.1"/>
    </source>
</evidence>
<evidence type="ECO:0000256" key="2">
    <source>
        <dbReference type="ARBA" id="ARBA00004533"/>
    </source>
</evidence>
<dbReference type="Pfam" id="PF00005">
    <property type="entry name" value="ABC_tran"/>
    <property type="match status" value="2"/>
</dbReference>
<dbReference type="FunFam" id="3.40.50.300:FF:000126">
    <property type="entry name" value="Galactose/methyl galactoside import ATP-binding protein MglA"/>
    <property type="match status" value="1"/>
</dbReference>
<keyword evidence="5" id="KW-0762">Sugar transport</keyword>
<dbReference type="PANTHER" id="PTHR43790">
    <property type="entry name" value="CARBOHYDRATE TRANSPORT ATP-BINDING PROTEIN MG119-RELATED"/>
    <property type="match status" value="1"/>
</dbReference>
<evidence type="ECO:0000256" key="8">
    <source>
        <dbReference type="ARBA" id="ARBA00022840"/>
    </source>
</evidence>
<keyword evidence="9" id="KW-1278">Translocase</keyword>
<dbReference type="PROSITE" id="PS50893">
    <property type="entry name" value="ABC_TRANSPORTER_2"/>
    <property type="match status" value="2"/>
</dbReference>
<keyword evidence="13" id="KW-1185">Reference proteome</keyword>
<dbReference type="InterPro" id="IPR003593">
    <property type="entry name" value="AAA+_ATPase"/>
</dbReference>
<evidence type="ECO:0000256" key="3">
    <source>
        <dbReference type="ARBA" id="ARBA00022448"/>
    </source>
</evidence>
<reference evidence="12 13" key="1">
    <citation type="submission" date="2016-10" db="EMBL/GenBank/DDBJ databases">
        <authorList>
            <person name="de Groot N.N."/>
        </authorList>
    </citation>
    <scope>NUCLEOTIDE SEQUENCE [LARGE SCALE GENOMIC DNA]</scope>
    <source>
        <strain evidence="12 13">ATCC 51327</strain>
    </source>
</reference>
<evidence type="ECO:0000256" key="5">
    <source>
        <dbReference type="ARBA" id="ARBA00022597"/>
    </source>
</evidence>
<dbReference type="InterPro" id="IPR017871">
    <property type="entry name" value="ABC_transporter-like_CS"/>
</dbReference>
<keyword evidence="10" id="KW-0472">Membrane</keyword>
<keyword evidence="6" id="KW-0677">Repeat</keyword>
<dbReference type="CDD" id="cd03216">
    <property type="entry name" value="ABC_Carb_Monos_I"/>
    <property type="match status" value="1"/>
</dbReference>
<dbReference type="EMBL" id="FOTI01000035">
    <property type="protein sequence ID" value="SFL83820.1"/>
    <property type="molecule type" value="Genomic_DNA"/>
</dbReference>
<dbReference type="CDD" id="cd03215">
    <property type="entry name" value="ABC_Carb_Monos_II"/>
    <property type="match status" value="1"/>
</dbReference>